<dbReference type="Proteomes" id="UP001218218">
    <property type="component" value="Unassembled WGS sequence"/>
</dbReference>
<evidence type="ECO:0000313" key="1">
    <source>
        <dbReference type="EMBL" id="KAJ7328359.1"/>
    </source>
</evidence>
<reference evidence="1" key="1">
    <citation type="submission" date="2023-03" db="EMBL/GenBank/DDBJ databases">
        <title>Massive genome expansion in bonnet fungi (Mycena s.s.) driven by repeated elements and novel gene families across ecological guilds.</title>
        <authorList>
            <consortium name="Lawrence Berkeley National Laboratory"/>
            <person name="Harder C.B."/>
            <person name="Miyauchi S."/>
            <person name="Viragh M."/>
            <person name="Kuo A."/>
            <person name="Thoen E."/>
            <person name="Andreopoulos B."/>
            <person name="Lu D."/>
            <person name="Skrede I."/>
            <person name="Drula E."/>
            <person name="Henrissat B."/>
            <person name="Morin E."/>
            <person name="Kohler A."/>
            <person name="Barry K."/>
            <person name="LaButti K."/>
            <person name="Morin E."/>
            <person name="Salamov A."/>
            <person name="Lipzen A."/>
            <person name="Mereny Z."/>
            <person name="Hegedus B."/>
            <person name="Baldrian P."/>
            <person name="Stursova M."/>
            <person name="Weitz H."/>
            <person name="Taylor A."/>
            <person name="Grigoriev I.V."/>
            <person name="Nagy L.G."/>
            <person name="Martin F."/>
            <person name="Kauserud H."/>
        </authorList>
    </citation>
    <scope>NUCLEOTIDE SEQUENCE</scope>
    <source>
        <strain evidence="1">CBHHK002</strain>
    </source>
</reference>
<protein>
    <submittedName>
        <fullName evidence="1">Uncharacterized protein</fullName>
    </submittedName>
</protein>
<sequence length="239" mass="26079">MTSQNSVYSMLNTDAQPSCTVGPVGTELLKFTGRWRFDSSDMIGGLDHKASISLAINIPHNLPLLANLFKMGYWEDAGTLPASRVADGSRLAAIDSDFGQQDEGVPGVRVYYQQQNNSIQELYYDGAWHTGKSFDKGTALTAIKHERIACTSSTAEDLLWTPKVNVNTVLTCHMSLGTRAVRRTGIRPYADGYYTAAFPAVTRTVLGRHKGSYGTLTTVRDLPYGAMGRGRCDDAISDN</sequence>
<name>A0AAD7EJZ6_9AGAR</name>
<proteinExistence type="predicted"/>
<accession>A0AAD7EJZ6</accession>
<dbReference type="AlphaFoldDB" id="A0AAD7EJZ6"/>
<dbReference type="EMBL" id="JARIHO010000039">
    <property type="protein sequence ID" value="KAJ7328359.1"/>
    <property type="molecule type" value="Genomic_DNA"/>
</dbReference>
<dbReference type="Gene3D" id="2.120.10.70">
    <property type="entry name" value="Fucose-specific lectin"/>
    <property type="match status" value="1"/>
</dbReference>
<organism evidence="1 2">
    <name type="scientific">Mycena albidolilacea</name>
    <dbReference type="NCBI Taxonomy" id="1033008"/>
    <lineage>
        <taxon>Eukaryota</taxon>
        <taxon>Fungi</taxon>
        <taxon>Dikarya</taxon>
        <taxon>Basidiomycota</taxon>
        <taxon>Agaricomycotina</taxon>
        <taxon>Agaricomycetes</taxon>
        <taxon>Agaricomycetidae</taxon>
        <taxon>Agaricales</taxon>
        <taxon>Marasmiineae</taxon>
        <taxon>Mycenaceae</taxon>
        <taxon>Mycena</taxon>
    </lineage>
</organism>
<gene>
    <name evidence="1" type="ORF">DFH08DRAFT_815861</name>
</gene>
<evidence type="ECO:0000313" key="2">
    <source>
        <dbReference type="Proteomes" id="UP001218218"/>
    </source>
</evidence>
<comment type="caution">
    <text evidence="1">The sequence shown here is derived from an EMBL/GenBank/DDBJ whole genome shotgun (WGS) entry which is preliminary data.</text>
</comment>
<keyword evidence="2" id="KW-1185">Reference proteome</keyword>